<reference evidence="2 3" key="1">
    <citation type="submission" date="2019-12" db="EMBL/GenBank/DDBJ databases">
        <title>Whole-genome analyses of novel actinobacteria.</title>
        <authorList>
            <person name="Sahin N."/>
            <person name="Saygin H."/>
        </authorList>
    </citation>
    <scope>NUCLEOTIDE SEQUENCE [LARGE SCALE GENOMIC DNA]</scope>
    <source>
        <strain evidence="2 3">KC615</strain>
    </source>
</reference>
<protein>
    <recommendedName>
        <fullName evidence="4">Gas vesicle protein</fullName>
    </recommendedName>
</protein>
<dbReference type="PANTHER" id="PTHR35792">
    <property type="entry name" value="GENERAL STRESS PROTEIN"/>
    <property type="match status" value="1"/>
</dbReference>
<keyword evidence="1" id="KW-0472">Membrane</keyword>
<evidence type="ECO:0000313" key="3">
    <source>
        <dbReference type="Proteomes" id="UP000430692"/>
    </source>
</evidence>
<keyword evidence="1" id="KW-1133">Transmembrane helix</keyword>
<name>A0A6I4VZ88_9BACL</name>
<evidence type="ECO:0008006" key="4">
    <source>
        <dbReference type="Google" id="ProtNLM"/>
    </source>
</evidence>
<feature type="transmembrane region" description="Helical" evidence="1">
    <location>
        <begin position="13"/>
        <end position="32"/>
    </location>
</feature>
<gene>
    <name evidence="2" type="ORF">GSM42_08460</name>
</gene>
<evidence type="ECO:0000313" key="2">
    <source>
        <dbReference type="EMBL" id="MXQ53754.1"/>
    </source>
</evidence>
<organism evidence="2 3">
    <name type="scientific">Shimazuella alba</name>
    <dbReference type="NCBI Taxonomy" id="2690964"/>
    <lineage>
        <taxon>Bacteria</taxon>
        <taxon>Bacillati</taxon>
        <taxon>Bacillota</taxon>
        <taxon>Bacilli</taxon>
        <taxon>Bacillales</taxon>
        <taxon>Thermoactinomycetaceae</taxon>
        <taxon>Shimazuella</taxon>
    </lineage>
</organism>
<keyword evidence="1" id="KW-0812">Transmembrane</keyword>
<keyword evidence="3" id="KW-1185">Reference proteome</keyword>
<evidence type="ECO:0000256" key="1">
    <source>
        <dbReference type="SAM" id="Phobius"/>
    </source>
</evidence>
<dbReference type="InterPro" id="IPR052928">
    <property type="entry name" value="Desiccation-related_membrane"/>
</dbReference>
<dbReference type="RefSeq" id="WP_160801119.1">
    <property type="nucleotide sequence ID" value="NZ_WUUL01000005.1"/>
</dbReference>
<sequence length="113" mass="12358">MSKNDTQINLKDFMIGAAVGVALGATLAYLTAPKAGKEVRNDINKSIGFVRDKGKKIVLDVKTQSTDVIGKMAEVRDKVQDKLISIKDNVGEGVTQVKMEDEVETDEDIYTLK</sequence>
<proteinExistence type="predicted"/>
<dbReference type="AlphaFoldDB" id="A0A6I4VZ88"/>
<accession>A0A6I4VZ88</accession>
<dbReference type="Pfam" id="PF12732">
    <property type="entry name" value="YtxH"/>
    <property type="match status" value="1"/>
</dbReference>
<dbReference type="EMBL" id="WUUL01000005">
    <property type="protein sequence ID" value="MXQ53754.1"/>
    <property type="molecule type" value="Genomic_DNA"/>
</dbReference>
<dbReference type="PANTHER" id="PTHR35792:SF2">
    <property type="entry name" value="GENERAL STRESS PROTEIN"/>
    <property type="match status" value="1"/>
</dbReference>
<dbReference type="InterPro" id="IPR024623">
    <property type="entry name" value="YtxH"/>
</dbReference>
<comment type="caution">
    <text evidence="2">The sequence shown here is derived from an EMBL/GenBank/DDBJ whole genome shotgun (WGS) entry which is preliminary data.</text>
</comment>
<dbReference type="Proteomes" id="UP000430692">
    <property type="component" value="Unassembled WGS sequence"/>
</dbReference>